<dbReference type="AlphaFoldDB" id="A0A5S4VX71"/>
<evidence type="ECO:0000259" key="2">
    <source>
        <dbReference type="PROSITE" id="PS50222"/>
    </source>
</evidence>
<dbReference type="GO" id="GO:0005509">
    <property type="term" value="F:calcium ion binding"/>
    <property type="evidence" value="ECO:0007669"/>
    <property type="project" value="InterPro"/>
</dbReference>
<keyword evidence="1" id="KW-0732">Signal</keyword>
<protein>
    <submittedName>
        <fullName evidence="3">Calcium-binding protein</fullName>
    </submittedName>
</protein>
<name>A0A5S4VX71_9BRAD</name>
<dbReference type="InterPro" id="IPR018247">
    <property type="entry name" value="EF_Hand_1_Ca_BS"/>
</dbReference>
<dbReference type="Pfam" id="PF13202">
    <property type="entry name" value="EF-hand_5"/>
    <property type="match status" value="2"/>
</dbReference>
<reference evidence="3 4" key="1">
    <citation type="submission" date="2019-08" db="EMBL/GenBank/DDBJ databases">
        <title>Bradyrhizobium hipponensis sp. nov., a rhizobium isolated from a Lupinus angustifolius root nodule in Tunisia.</title>
        <authorList>
            <person name="Off K."/>
            <person name="Rejili M."/>
            <person name="Mars M."/>
            <person name="Brachmann A."/>
            <person name="Marin M."/>
        </authorList>
    </citation>
    <scope>NUCLEOTIDE SEQUENCE [LARGE SCALE GENOMIC DNA]</scope>
    <source>
        <strain evidence="3 4">CTAW11</strain>
    </source>
</reference>
<comment type="caution">
    <text evidence="3">The sequence shown here is derived from an EMBL/GenBank/DDBJ whole genome shotgun (WGS) entry which is preliminary data.</text>
</comment>
<feature type="domain" description="EF-hand" evidence="2">
    <location>
        <begin position="43"/>
        <end position="78"/>
    </location>
</feature>
<dbReference type="SUPFAM" id="SSF47473">
    <property type="entry name" value="EF-hand"/>
    <property type="match status" value="1"/>
</dbReference>
<evidence type="ECO:0000313" key="3">
    <source>
        <dbReference type="EMBL" id="TYL72875.1"/>
    </source>
</evidence>
<dbReference type="PROSITE" id="PS50222">
    <property type="entry name" value="EF_HAND_2"/>
    <property type="match status" value="1"/>
</dbReference>
<gene>
    <name evidence="3" type="ORF">FXB38_37920</name>
</gene>
<dbReference type="InterPro" id="IPR011992">
    <property type="entry name" value="EF-hand-dom_pair"/>
</dbReference>
<evidence type="ECO:0000256" key="1">
    <source>
        <dbReference type="SAM" id="SignalP"/>
    </source>
</evidence>
<feature type="chain" id="PRO_5024365868" evidence="1">
    <location>
        <begin position="23"/>
        <end position="130"/>
    </location>
</feature>
<dbReference type="EMBL" id="VSSR01000081">
    <property type="protein sequence ID" value="TYL72875.1"/>
    <property type="molecule type" value="Genomic_DNA"/>
</dbReference>
<dbReference type="PROSITE" id="PS00018">
    <property type="entry name" value="EF_HAND_1"/>
    <property type="match status" value="1"/>
</dbReference>
<organism evidence="3 4">
    <name type="scientific">Bradyrhizobium cytisi</name>
    <dbReference type="NCBI Taxonomy" id="515489"/>
    <lineage>
        <taxon>Bacteria</taxon>
        <taxon>Pseudomonadati</taxon>
        <taxon>Pseudomonadota</taxon>
        <taxon>Alphaproteobacteria</taxon>
        <taxon>Hyphomicrobiales</taxon>
        <taxon>Nitrobacteraceae</taxon>
        <taxon>Bradyrhizobium</taxon>
    </lineage>
</organism>
<keyword evidence="4" id="KW-1185">Reference proteome</keyword>
<dbReference type="Gene3D" id="1.10.238.10">
    <property type="entry name" value="EF-hand"/>
    <property type="match status" value="2"/>
</dbReference>
<dbReference type="OrthoDB" id="8453759at2"/>
<accession>A0A5S4VX71</accession>
<dbReference type="Proteomes" id="UP000324853">
    <property type="component" value="Unassembled WGS sequence"/>
</dbReference>
<sequence length="130" mass="13916">MISRRSVALALTLAVVSGPAWSASGGAVKMFDTDNDGTLDLAEVKKAAAALFAKLDRDHDGTLDVRELRGRLTAKELAAADPDHDGTLTLDEYLAVVEQRFNAANPDKDGTLDAKELNSRAGRALLRLLR</sequence>
<dbReference type="RefSeq" id="WP_148756035.1">
    <property type="nucleotide sequence ID" value="NZ_VSSR01000081.1"/>
</dbReference>
<feature type="signal peptide" evidence="1">
    <location>
        <begin position="1"/>
        <end position="22"/>
    </location>
</feature>
<evidence type="ECO:0000313" key="4">
    <source>
        <dbReference type="Proteomes" id="UP000324853"/>
    </source>
</evidence>
<dbReference type="InterPro" id="IPR002048">
    <property type="entry name" value="EF_hand_dom"/>
</dbReference>
<proteinExistence type="predicted"/>